<comment type="cofactor">
    <cofactor evidence="2">
        <name>Mn(2+)</name>
        <dbReference type="ChEBI" id="CHEBI:29035"/>
    </cofactor>
</comment>
<dbReference type="InterPro" id="IPR004628">
    <property type="entry name" value="Man_deHydtase"/>
</dbReference>
<evidence type="ECO:0000256" key="5">
    <source>
        <dbReference type="ARBA" id="ARBA00004892"/>
    </source>
</evidence>
<dbReference type="InterPro" id="IPR036237">
    <property type="entry name" value="Xyl_isomerase-like_sf"/>
</dbReference>
<dbReference type="SUPFAM" id="SSF51658">
    <property type="entry name" value="Xylose isomerase-like"/>
    <property type="match status" value="1"/>
</dbReference>
<evidence type="ECO:0000256" key="4">
    <source>
        <dbReference type="ARBA" id="ARBA00002713"/>
    </source>
</evidence>
<comment type="cofactor">
    <cofactor evidence="3">
        <name>Fe(2+)</name>
        <dbReference type="ChEBI" id="CHEBI:29033"/>
    </cofactor>
</comment>
<evidence type="ECO:0000256" key="6">
    <source>
        <dbReference type="ARBA" id="ARBA00007389"/>
    </source>
</evidence>
<organism evidence="11">
    <name type="scientific">marine metagenome</name>
    <dbReference type="NCBI Taxonomy" id="408172"/>
    <lineage>
        <taxon>unclassified sequences</taxon>
        <taxon>metagenomes</taxon>
        <taxon>ecological metagenomes</taxon>
    </lineage>
</organism>
<dbReference type="Gene3D" id="3.20.20.150">
    <property type="entry name" value="Divalent-metal-dependent TIM barrel enzymes"/>
    <property type="match status" value="1"/>
</dbReference>
<dbReference type="PANTHER" id="PTHR30387:SF2">
    <property type="entry name" value="MANNONATE DEHYDRATASE"/>
    <property type="match status" value="1"/>
</dbReference>
<sequence>MRVAIGQFSELTDERLTFAEQLGVSGVQLNTPAISGERGYWEYSDLKSLKDKTEDRGLRLEALENVPIHFYDKAMLGLPGCDQQIENYQTTIANMGKAGIPILGYHWMPNGVWRTPSVSGRGGATVTSFDADLIDVQPLTAGTRTLDILEGVTISRSEMWDNYIRFMEAVVPVAEESGVKLALHPDDPPVPMLGGVARLFYEPEGFQRALDVVPSPNSGLDFCMGCFSEMGPGVVESIRHFGSIDKIFYVHFRDVQGHVPCFQECFIGEGNVDVIDAMRTLKEVGFSGFIIDDHVPTMVSDSNDSGRAHATGYITA</sequence>
<reference evidence="11" key="1">
    <citation type="submission" date="2018-05" db="EMBL/GenBank/DDBJ databases">
        <authorList>
            <person name="Lanie J.A."/>
            <person name="Ng W.-L."/>
            <person name="Kazmierczak K.M."/>
            <person name="Andrzejewski T.M."/>
            <person name="Davidsen T.M."/>
            <person name="Wayne K.J."/>
            <person name="Tettelin H."/>
            <person name="Glass J.I."/>
            <person name="Rusch D."/>
            <person name="Podicherti R."/>
            <person name="Tsui H.-C.T."/>
            <person name="Winkler M.E."/>
        </authorList>
    </citation>
    <scope>NUCLEOTIDE SEQUENCE</scope>
</reference>
<keyword evidence="10" id="KW-0456">Lyase</keyword>
<name>A0A382K9R5_9ZZZZ</name>
<dbReference type="AlphaFoldDB" id="A0A382K9R5"/>
<evidence type="ECO:0000256" key="8">
    <source>
        <dbReference type="ARBA" id="ARBA00023004"/>
    </source>
</evidence>
<dbReference type="GO" id="GO:0008927">
    <property type="term" value="F:mannonate dehydratase activity"/>
    <property type="evidence" value="ECO:0007669"/>
    <property type="project" value="UniProtKB-EC"/>
</dbReference>
<protein>
    <recommendedName>
        <fullName evidence="7">mannonate dehydratase</fullName>
        <ecNumber evidence="7">4.2.1.8</ecNumber>
    </recommendedName>
</protein>
<evidence type="ECO:0000313" key="11">
    <source>
        <dbReference type="EMBL" id="SVC20736.1"/>
    </source>
</evidence>
<proteinExistence type="inferred from homology"/>
<gene>
    <name evidence="11" type="ORF">METZ01_LOCUS273590</name>
</gene>
<evidence type="ECO:0000256" key="9">
    <source>
        <dbReference type="ARBA" id="ARBA00023211"/>
    </source>
</evidence>
<keyword evidence="8" id="KW-0408">Iron</keyword>
<evidence type="ECO:0000256" key="7">
    <source>
        <dbReference type="ARBA" id="ARBA00012927"/>
    </source>
</evidence>
<keyword evidence="9" id="KW-0464">Manganese</keyword>
<dbReference type="PANTHER" id="PTHR30387">
    <property type="entry name" value="MANNONATE DEHYDRATASE"/>
    <property type="match status" value="1"/>
</dbReference>
<dbReference type="GO" id="GO:0008198">
    <property type="term" value="F:ferrous iron binding"/>
    <property type="evidence" value="ECO:0007669"/>
    <property type="project" value="TreeGrafter"/>
</dbReference>
<dbReference type="GO" id="GO:0042840">
    <property type="term" value="P:D-glucuronate catabolic process"/>
    <property type="evidence" value="ECO:0007669"/>
    <property type="project" value="TreeGrafter"/>
</dbReference>
<comment type="similarity">
    <text evidence="6">Belongs to the mannonate dehydratase family.</text>
</comment>
<comment type="pathway">
    <text evidence="5">Carbohydrate metabolism; pentose and glucuronate interconversion.</text>
</comment>
<evidence type="ECO:0000256" key="10">
    <source>
        <dbReference type="ARBA" id="ARBA00023239"/>
    </source>
</evidence>
<dbReference type="GO" id="GO:0030145">
    <property type="term" value="F:manganese ion binding"/>
    <property type="evidence" value="ECO:0007669"/>
    <property type="project" value="TreeGrafter"/>
</dbReference>
<dbReference type="EMBL" id="UINC01079077">
    <property type="protein sequence ID" value="SVC20736.1"/>
    <property type="molecule type" value="Genomic_DNA"/>
</dbReference>
<evidence type="ECO:0000256" key="2">
    <source>
        <dbReference type="ARBA" id="ARBA00001936"/>
    </source>
</evidence>
<evidence type="ECO:0000256" key="1">
    <source>
        <dbReference type="ARBA" id="ARBA00001794"/>
    </source>
</evidence>
<comment type="function">
    <text evidence="4">Catalyzes the dehydration of D-mannonate.</text>
</comment>
<dbReference type="EC" id="4.2.1.8" evidence="7"/>
<accession>A0A382K9R5</accession>
<evidence type="ECO:0000256" key="3">
    <source>
        <dbReference type="ARBA" id="ARBA00001954"/>
    </source>
</evidence>
<feature type="non-terminal residue" evidence="11">
    <location>
        <position position="316"/>
    </location>
</feature>
<dbReference type="Pfam" id="PF03786">
    <property type="entry name" value="UxuA"/>
    <property type="match status" value="2"/>
</dbReference>
<comment type="catalytic activity">
    <reaction evidence="1">
        <text>D-mannonate = 2-dehydro-3-deoxy-D-gluconate + H2O</text>
        <dbReference type="Rhea" id="RHEA:20097"/>
        <dbReference type="ChEBI" id="CHEBI:15377"/>
        <dbReference type="ChEBI" id="CHEBI:17767"/>
        <dbReference type="ChEBI" id="CHEBI:57990"/>
        <dbReference type="EC" id="4.2.1.8"/>
    </reaction>
</comment>